<keyword evidence="2" id="KW-1185">Reference proteome</keyword>
<dbReference type="HOGENOM" id="CLU_2775520_0_0_1"/>
<sequence>MSLNNSLESFGISASLFLRDYAGSILYNGHCIHALCALCSFYLYELLSQRPSLLRLIDGRQFVYKKAVQ</sequence>
<evidence type="ECO:0000313" key="2">
    <source>
        <dbReference type="Proteomes" id="UP000019804"/>
    </source>
</evidence>
<dbReference type="OrthoDB" id="4514949at2759"/>
<dbReference type="GeneID" id="63696089"/>
<dbReference type="RefSeq" id="XP_040642329.1">
    <property type="nucleotide sequence ID" value="XM_040780965.1"/>
</dbReference>
<dbReference type="AlphaFoldDB" id="A0A017SPC6"/>
<accession>A0A017SPC6</accession>
<protein>
    <submittedName>
        <fullName evidence="1">Uncharacterized protein</fullName>
    </submittedName>
</protein>
<evidence type="ECO:0000313" key="1">
    <source>
        <dbReference type="EMBL" id="EYE98641.1"/>
    </source>
</evidence>
<gene>
    <name evidence="1" type="ORF">EURHEDRAFT_408980</name>
</gene>
<organism evidence="1 2">
    <name type="scientific">Aspergillus ruber (strain CBS 135680)</name>
    <dbReference type="NCBI Taxonomy" id="1388766"/>
    <lineage>
        <taxon>Eukaryota</taxon>
        <taxon>Fungi</taxon>
        <taxon>Dikarya</taxon>
        <taxon>Ascomycota</taxon>
        <taxon>Pezizomycotina</taxon>
        <taxon>Eurotiomycetes</taxon>
        <taxon>Eurotiomycetidae</taxon>
        <taxon>Eurotiales</taxon>
        <taxon>Aspergillaceae</taxon>
        <taxon>Aspergillus</taxon>
        <taxon>Aspergillus subgen. Aspergillus</taxon>
    </lineage>
</organism>
<dbReference type="EMBL" id="KK088413">
    <property type="protein sequence ID" value="EYE98641.1"/>
    <property type="molecule type" value="Genomic_DNA"/>
</dbReference>
<dbReference type="Proteomes" id="UP000019804">
    <property type="component" value="Unassembled WGS sequence"/>
</dbReference>
<name>A0A017SPC6_ASPRC</name>
<proteinExistence type="predicted"/>
<reference evidence="2" key="1">
    <citation type="journal article" date="2014" name="Nat. Commun.">
        <title>Genomic adaptations of the halophilic Dead Sea filamentous fungus Eurotium rubrum.</title>
        <authorList>
            <person name="Kis-Papo T."/>
            <person name="Weig A.R."/>
            <person name="Riley R."/>
            <person name="Persoh D."/>
            <person name="Salamov A."/>
            <person name="Sun H."/>
            <person name="Lipzen A."/>
            <person name="Wasser S.P."/>
            <person name="Rambold G."/>
            <person name="Grigoriev I.V."/>
            <person name="Nevo E."/>
        </authorList>
    </citation>
    <scope>NUCLEOTIDE SEQUENCE [LARGE SCALE GENOMIC DNA]</scope>
    <source>
        <strain evidence="2">CBS 135680</strain>
    </source>
</reference>